<keyword evidence="2" id="KW-1185">Reference proteome</keyword>
<gene>
    <name evidence="1" type="ORF">C493_08026</name>
</gene>
<proteinExistence type="predicted"/>
<dbReference type="Proteomes" id="UP000011602">
    <property type="component" value="Unassembled WGS sequence"/>
</dbReference>
<sequence length="52" mass="5580">MSVHIVCDDCGASHTIPDRPDADGGGTGCPECGGRSFTVRRNGLAWHPERER</sequence>
<reference evidence="1 2" key="1">
    <citation type="journal article" date="2014" name="PLoS Genet.">
        <title>Phylogenetically driven sequencing of extremely halophilic archaea reveals strategies for static and dynamic osmo-response.</title>
        <authorList>
            <person name="Becker E.A."/>
            <person name="Seitzer P.M."/>
            <person name="Tritt A."/>
            <person name="Larsen D."/>
            <person name="Krusor M."/>
            <person name="Yao A.I."/>
            <person name="Wu D."/>
            <person name="Madern D."/>
            <person name="Eisen J.A."/>
            <person name="Darling A.E."/>
            <person name="Facciotti M.T."/>
        </authorList>
    </citation>
    <scope>NUCLEOTIDE SEQUENCE [LARGE SCALE GENOMIC DNA]</scope>
    <source>
        <strain evidence="1 2">JCM 12255</strain>
    </source>
</reference>
<comment type="caution">
    <text evidence="1">The sequence shown here is derived from an EMBL/GenBank/DDBJ whole genome shotgun (WGS) entry which is preliminary data.</text>
</comment>
<dbReference type="AlphaFoldDB" id="L9X739"/>
<dbReference type="RefSeq" id="WP_007258904.1">
    <property type="nucleotide sequence ID" value="NZ_AOHZ01000041.1"/>
</dbReference>
<dbReference type="eggNOG" id="arCOG11476">
    <property type="taxonomic scope" value="Archaea"/>
</dbReference>
<dbReference type="EMBL" id="AOHZ01000041">
    <property type="protein sequence ID" value="ELY57417.1"/>
    <property type="molecule type" value="Genomic_DNA"/>
</dbReference>
<organism evidence="1 2">
    <name type="scientific">Natronolimnohabitans innermongolicus JCM 12255</name>
    <dbReference type="NCBI Taxonomy" id="1227499"/>
    <lineage>
        <taxon>Archaea</taxon>
        <taxon>Methanobacteriati</taxon>
        <taxon>Methanobacteriota</taxon>
        <taxon>Stenosarchaea group</taxon>
        <taxon>Halobacteria</taxon>
        <taxon>Halobacteriales</taxon>
        <taxon>Natrialbaceae</taxon>
        <taxon>Natronolimnohabitans</taxon>
    </lineage>
</organism>
<evidence type="ECO:0000313" key="2">
    <source>
        <dbReference type="Proteomes" id="UP000011602"/>
    </source>
</evidence>
<protein>
    <submittedName>
        <fullName evidence="1">Uncharacterized protein</fullName>
    </submittedName>
</protein>
<evidence type="ECO:0000313" key="1">
    <source>
        <dbReference type="EMBL" id="ELY57417.1"/>
    </source>
</evidence>
<dbReference type="STRING" id="1227499.C493_08026"/>
<accession>L9X739</accession>
<name>L9X739_9EURY</name>